<sequence length="336" mass="36020">MTFKIYNPHAKKAVWKSISASGFKPNGRSCKSDHFDIKHTGAASGEESYHIVAHLDKHVQFDLVFRRPAEAPGVKFGAGEMGGISTFGKDKEDGIALHRFLPLMYSSGTFTLDGKVVDAKGDGMFVRAIQGMRPDSLATRWNFAFFTTGGGIEEGPLGGVRAIQMEFETTDAYGPKGHKSGRTKVNVGVVTITSLPSPLIVVGQTHHASSDAFPRLSKDISAATHLGVVKDKDTGYYAPTGISFVWEGDRVDGKGRAGAKVVQEKAGATVGEGGLIEKVDVLGEIPLLIRKGLAAVTGTKPYIFQYQNPATLEVTLDGETTPVKGWLFDEATFISD</sequence>
<gene>
    <name evidence="6" type="ORF">M231_05660</name>
</gene>
<dbReference type="InterPro" id="IPR013931">
    <property type="entry name" value="Svf1-like_N"/>
</dbReference>
<dbReference type="Pfam" id="PF08622">
    <property type="entry name" value="Svf1"/>
    <property type="match status" value="1"/>
</dbReference>
<evidence type="ECO:0000259" key="5">
    <source>
        <dbReference type="Pfam" id="PF17187"/>
    </source>
</evidence>
<dbReference type="Proteomes" id="UP000289152">
    <property type="component" value="Unassembled WGS sequence"/>
</dbReference>
<reference evidence="6 7" key="1">
    <citation type="submission" date="2016-06" db="EMBL/GenBank/DDBJ databases">
        <title>Evolution of pathogenesis and genome organization in the Tremellales.</title>
        <authorList>
            <person name="Cuomo C."/>
            <person name="Litvintseva A."/>
            <person name="Heitman J."/>
            <person name="Chen Y."/>
            <person name="Sun S."/>
            <person name="Springer D."/>
            <person name="Dromer F."/>
            <person name="Young S."/>
            <person name="Zeng Q."/>
            <person name="Chapman S."/>
            <person name="Gujja S."/>
            <person name="Saif S."/>
            <person name="Birren B."/>
        </authorList>
    </citation>
    <scope>NUCLEOTIDE SEQUENCE [LARGE SCALE GENOMIC DNA]</scope>
    <source>
        <strain evidence="6 7">ATCC 28783</strain>
    </source>
</reference>
<dbReference type="InParanoid" id="A0A4Q1BHJ9"/>
<evidence type="ECO:0000259" key="4">
    <source>
        <dbReference type="Pfam" id="PF08622"/>
    </source>
</evidence>
<organism evidence="6 7">
    <name type="scientific">Tremella mesenterica</name>
    <name type="common">Jelly fungus</name>
    <dbReference type="NCBI Taxonomy" id="5217"/>
    <lineage>
        <taxon>Eukaryota</taxon>
        <taxon>Fungi</taxon>
        <taxon>Dikarya</taxon>
        <taxon>Basidiomycota</taxon>
        <taxon>Agaricomycotina</taxon>
        <taxon>Tremellomycetes</taxon>
        <taxon>Tremellales</taxon>
        <taxon>Tremellaceae</taxon>
        <taxon>Tremella</taxon>
    </lineage>
</organism>
<keyword evidence="3" id="KW-0963">Cytoplasm</keyword>
<dbReference type="Pfam" id="PF17187">
    <property type="entry name" value="Svf1_C"/>
    <property type="match status" value="1"/>
</dbReference>
<evidence type="ECO:0000256" key="2">
    <source>
        <dbReference type="ARBA" id="ARBA00009069"/>
    </source>
</evidence>
<dbReference type="OrthoDB" id="2590239at2759"/>
<dbReference type="InterPro" id="IPR033394">
    <property type="entry name" value="Svf1-like_C"/>
</dbReference>
<dbReference type="GO" id="GO:0005737">
    <property type="term" value="C:cytoplasm"/>
    <property type="evidence" value="ECO:0007669"/>
    <property type="project" value="UniProtKB-SubCell"/>
</dbReference>
<comment type="subcellular location">
    <subcellularLocation>
        <location evidence="1">Cytoplasm</location>
    </subcellularLocation>
</comment>
<dbReference type="EMBL" id="SDIL01000078">
    <property type="protein sequence ID" value="RXK37072.1"/>
    <property type="molecule type" value="Genomic_DNA"/>
</dbReference>
<dbReference type="GO" id="GO:0006979">
    <property type="term" value="P:response to oxidative stress"/>
    <property type="evidence" value="ECO:0007669"/>
    <property type="project" value="InterPro"/>
</dbReference>
<dbReference type="AlphaFoldDB" id="A0A4Q1BHJ9"/>
<evidence type="ECO:0000256" key="1">
    <source>
        <dbReference type="ARBA" id="ARBA00004496"/>
    </source>
</evidence>
<feature type="domain" description="Svf1-like N-terminal" evidence="4">
    <location>
        <begin position="1"/>
        <end position="130"/>
    </location>
</feature>
<accession>A0A4Q1BHJ9</accession>
<comment type="similarity">
    <text evidence="2">Belongs to the SVF1 family.</text>
</comment>
<evidence type="ECO:0008006" key="8">
    <source>
        <dbReference type="Google" id="ProtNLM"/>
    </source>
</evidence>
<dbReference type="STRING" id="5217.A0A4Q1BHJ9"/>
<dbReference type="SUPFAM" id="SSF159245">
    <property type="entry name" value="AttH-like"/>
    <property type="match status" value="1"/>
</dbReference>
<evidence type="ECO:0000256" key="3">
    <source>
        <dbReference type="ARBA" id="ARBA00022490"/>
    </source>
</evidence>
<protein>
    <recommendedName>
        <fullName evidence="8">Survival factor 1</fullName>
    </recommendedName>
</protein>
<comment type="caution">
    <text evidence="6">The sequence shown here is derived from an EMBL/GenBank/DDBJ whole genome shotgun (WGS) entry which is preliminary data.</text>
</comment>
<dbReference type="PANTHER" id="PTHR47107:SF1">
    <property type="entry name" value="CERAMIDE-BINDING PROTEIN SVF1-RELATED"/>
    <property type="match status" value="1"/>
</dbReference>
<proteinExistence type="inferred from homology"/>
<feature type="domain" description="Svf1-like C-terminal" evidence="5">
    <location>
        <begin position="132"/>
        <end position="335"/>
    </location>
</feature>
<dbReference type="FunCoup" id="A0A4Q1BHJ9">
    <property type="interactions" value="21"/>
</dbReference>
<keyword evidence="7" id="KW-1185">Reference proteome</keyword>
<evidence type="ECO:0000313" key="7">
    <source>
        <dbReference type="Proteomes" id="UP000289152"/>
    </source>
</evidence>
<dbReference type="VEuPathDB" id="FungiDB:TREMEDRAFT_43130"/>
<dbReference type="PANTHER" id="PTHR47107">
    <property type="entry name" value="SVF1-LIKE PROTEIN YDR222W-RELATED"/>
    <property type="match status" value="1"/>
</dbReference>
<name>A0A4Q1BHJ9_TREME</name>
<evidence type="ECO:0000313" key="6">
    <source>
        <dbReference type="EMBL" id="RXK37072.1"/>
    </source>
</evidence>
<dbReference type="InterPro" id="IPR051385">
    <property type="entry name" value="Ceramide-binding_SVF1"/>
</dbReference>